<sequence>MMLVDRSSRIWALRQDEMMIADAISQRGQLREAAAVSEGERLKGSDFARVHAGVAVIPVRGMLMRQMSWWFWSYQEIMRDIQLAQESRLVSSIVLDVDSPGGLVAGCADCAAFIAESGPKPIEAFVGGLCASAAYWLSSAADRIVLGSGSTVGSIGAVIEYVDLEPMFEKMGARIVRVVSGDSPNKRLDPDSEAGRAEMQALVDASCGEFVASVASGRGVTDAEVLERFGQGLVFDADAAISRGMADARGTLNSLVAEMADRDAVQADTAPAAQETQEMNWEDISAAQLREHRADIVSEIEASATAGADQQIQQAVEAERARIAAIDEIAVDGHDELVARARATGWAAEKLALEIVKADKASGSHYLASRQDGDAGAAVAPADPAPATSQTGSIEDQAKASWDKDADLRAEFSGNYNAYLAFMKAQDSGQARIYSRA</sequence>
<keyword evidence="5" id="KW-1185">Reference proteome</keyword>
<dbReference type="GO" id="GO:0008233">
    <property type="term" value="F:peptidase activity"/>
    <property type="evidence" value="ECO:0007669"/>
    <property type="project" value="UniProtKB-KW"/>
</dbReference>
<feature type="compositionally biased region" description="Low complexity" evidence="2">
    <location>
        <begin position="375"/>
        <end position="387"/>
    </location>
</feature>
<dbReference type="PANTHER" id="PTHR42987:SF4">
    <property type="entry name" value="PROTEASE SOHB-RELATED"/>
    <property type="match status" value="1"/>
</dbReference>
<dbReference type="OrthoDB" id="266140at2"/>
<feature type="domain" description="Peptidase S49" evidence="3">
    <location>
        <begin position="120"/>
        <end position="264"/>
    </location>
</feature>
<organism evidence="4 5">
    <name type="scientific">Thalassovita litoralis</name>
    <dbReference type="NCBI Taxonomy" id="1010611"/>
    <lineage>
        <taxon>Bacteria</taxon>
        <taxon>Pseudomonadati</taxon>
        <taxon>Pseudomonadota</taxon>
        <taxon>Alphaproteobacteria</taxon>
        <taxon>Rhodobacterales</taxon>
        <taxon>Roseobacteraceae</taxon>
        <taxon>Thalassovita</taxon>
    </lineage>
</organism>
<dbReference type="InterPro" id="IPR033855">
    <property type="entry name" value="Protein_C"/>
</dbReference>
<evidence type="ECO:0000259" key="3">
    <source>
        <dbReference type="Pfam" id="PF01343"/>
    </source>
</evidence>
<dbReference type="SUPFAM" id="SSF52096">
    <property type="entry name" value="ClpP/crotonase"/>
    <property type="match status" value="1"/>
</dbReference>
<dbReference type="CDD" id="cd07022">
    <property type="entry name" value="S49_Sppa_36K_type"/>
    <property type="match status" value="1"/>
</dbReference>
<keyword evidence="4" id="KW-0645">Protease</keyword>
<dbReference type="Gene3D" id="3.90.226.10">
    <property type="entry name" value="2-enoyl-CoA Hydratase, Chain A, domain 1"/>
    <property type="match status" value="1"/>
</dbReference>
<proteinExistence type="inferred from homology"/>
<reference evidence="4 5" key="1">
    <citation type="submission" date="2017-05" db="EMBL/GenBank/DDBJ databases">
        <authorList>
            <person name="Varghese N."/>
            <person name="Submissions S."/>
        </authorList>
    </citation>
    <scope>NUCLEOTIDE SEQUENCE [LARGE SCALE GENOMIC DNA]</scope>
    <source>
        <strain evidence="4 5">DSM 29506</strain>
    </source>
</reference>
<feature type="region of interest" description="Disordered" evidence="2">
    <location>
        <begin position="375"/>
        <end position="400"/>
    </location>
</feature>
<evidence type="ECO:0000313" key="5">
    <source>
        <dbReference type="Proteomes" id="UP000316030"/>
    </source>
</evidence>
<dbReference type="InterPro" id="IPR029045">
    <property type="entry name" value="ClpP/crotonase-like_dom_sf"/>
</dbReference>
<evidence type="ECO:0000256" key="1">
    <source>
        <dbReference type="ARBA" id="ARBA00008683"/>
    </source>
</evidence>
<evidence type="ECO:0000256" key="2">
    <source>
        <dbReference type="SAM" id="MobiDB-lite"/>
    </source>
</evidence>
<dbReference type="AlphaFoldDB" id="A0A521FRX5"/>
<keyword evidence="4" id="KW-0378">Hydrolase</keyword>
<gene>
    <name evidence="4" type="ORF">SAMN06265173_14813</name>
</gene>
<name>A0A521FRX5_9RHOB</name>
<dbReference type="RefSeq" id="WP_142494967.1">
    <property type="nucleotide sequence ID" value="NZ_FXTO01000048.1"/>
</dbReference>
<protein>
    <submittedName>
        <fullName evidence="4">Serine protease, ClpP class</fullName>
    </submittedName>
</protein>
<accession>A0A521FRX5</accession>
<dbReference type="EMBL" id="FXTO01000048">
    <property type="protein sequence ID" value="SMO98958.1"/>
    <property type="molecule type" value="Genomic_DNA"/>
</dbReference>
<dbReference type="InterPro" id="IPR002142">
    <property type="entry name" value="Peptidase_S49"/>
</dbReference>
<dbReference type="PANTHER" id="PTHR42987">
    <property type="entry name" value="PEPTIDASE S49"/>
    <property type="match status" value="1"/>
</dbReference>
<dbReference type="Proteomes" id="UP000316030">
    <property type="component" value="Unassembled WGS sequence"/>
</dbReference>
<dbReference type="GO" id="GO:0006508">
    <property type="term" value="P:proteolysis"/>
    <property type="evidence" value="ECO:0007669"/>
    <property type="project" value="UniProtKB-KW"/>
</dbReference>
<comment type="similarity">
    <text evidence="1">Belongs to the peptidase S49 family.</text>
</comment>
<evidence type="ECO:0000313" key="4">
    <source>
        <dbReference type="EMBL" id="SMO98958.1"/>
    </source>
</evidence>
<dbReference type="Pfam" id="PF01343">
    <property type="entry name" value="Peptidase_S49"/>
    <property type="match status" value="1"/>
</dbReference>